<dbReference type="SUPFAM" id="SSF53955">
    <property type="entry name" value="Lysozyme-like"/>
    <property type="match status" value="1"/>
</dbReference>
<feature type="region of interest" description="Disordered" evidence="1">
    <location>
        <begin position="30"/>
        <end position="56"/>
    </location>
</feature>
<keyword evidence="4" id="KW-1185">Reference proteome</keyword>
<dbReference type="Proteomes" id="UP000622552">
    <property type="component" value="Unassembled WGS sequence"/>
</dbReference>
<feature type="region of interest" description="Disordered" evidence="1">
    <location>
        <begin position="120"/>
        <end position="143"/>
    </location>
</feature>
<dbReference type="GO" id="GO:0008933">
    <property type="term" value="F:peptidoglycan lytic transglycosylase activity"/>
    <property type="evidence" value="ECO:0007669"/>
    <property type="project" value="TreeGrafter"/>
</dbReference>
<comment type="caution">
    <text evidence="3">The sequence shown here is derived from an EMBL/GenBank/DDBJ whole genome shotgun (WGS) entry which is preliminary data.</text>
</comment>
<dbReference type="Pfam" id="PF13406">
    <property type="entry name" value="SLT_2"/>
    <property type="match status" value="1"/>
</dbReference>
<dbReference type="InterPro" id="IPR043426">
    <property type="entry name" value="MltB-like"/>
</dbReference>
<evidence type="ECO:0000313" key="4">
    <source>
        <dbReference type="Proteomes" id="UP000622552"/>
    </source>
</evidence>
<dbReference type="AlphaFoldDB" id="A0A8J7GLM1"/>
<feature type="domain" description="Transglycosylase SLT" evidence="2">
    <location>
        <begin position="160"/>
        <end position="204"/>
    </location>
</feature>
<protein>
    <submittedName>
        <fullName evidence="3">Membrane-bound lytic murein transglycosylase B</fullName>
    </submittedName>
</protein>
<evidence type="ECO:0000259" key="2">
    <source>
        <dbReference type="Pfam" id="PF13406"/>
    </source>
</evidence>
<evidence type="ECO:0000256" key="1">
    <source>
        <dbReference type="SAM" id="MobiDB-lite"/>
    </source>
</evidence>
<gene>
    <name evidence="3" type="ORF">IW245_006154</name>
</gene>
<evidence type="ECO:0000313" key="3">
    <source>
        <dbReference type="EMBL" id="MBG6139960.1"/>
    </source>
</evidence>
<organism evidence="3 4">
    <name type="scientific">Longispora fulva</name>
    <dbReference type="NCBI Taxonomy" id="619741"/>
    <lineage>
        <taxon>Bacteria</taxon>
        <taxon>Bacillati</taxon>
        <taxon>Actinomycetota</taxon>
        <taxon>Actinomycetes</taxon>
        <taxon>Micromonosporales</taxon>
        <taxon>Micromonosporaceae</taxon>
        <taxon>Longispora</taxon>
    </lineage>
</organism>
<reference evidence="3" key="1">
    <citation type="submission" date="2020-11" db="EMBL/GenBank/DDBJ databases">
        <title>Sequencing the genomes of 1000 actinobacteria strains.</title>
        <authorList>
            <person name="Klenk H.-P."/>
        </authorList>
    </citation>
    <scope>NUCLEOTIDE SEQUENCE</scope>
    <source>
        <strain evidence="3">DSM 45356</strain>
    </source>
</reference>
<dbReference type="EMBL" id="JADOUF010000001">
    <property type="protein sequence ID" value="MBG6139960.1"/>
    <property type="molecule type" value="Genomic_DNA"/>
</dbReference>
<dbReference type="InterPro" id="IPR023346">
    <property type="entry name" value="Lysozyme-like_dom_sf"/>
</dbReference>
<feature type="compositionally biased region" description="Polar residues" evidence="1">
    <location>
        <begin position="44"/>
        <end position="56"/>
    </location>
</feature>
<dbReference type="Gene3D" id="1.10.530.10">
    <property type="match status" value="1"/>
</dbReference>
<dbReference type="CDD" id="cd13399">
    <property type="entry name" value="Slt35-like"/>
    <property type="match status" value="1"/>
</dbReference>
<dbReference type="PANTHER" id="PTHR30163:SF8">
    <property type="entry name" value="LYTIC MUREIN TRANSGLYCOSYLASE"/>
    <property type="match status" value="1"/>
</dbReference>
<sequence>MTSLFGTVVLISVLIAGNFLLPTGKPAVAEGLPEPQPTAIEWPTPQTNPTGTPAPNPSTASLAAWAAALSPKLDIPAVAIQAYGSAELKLAETRPSCHLAWTTLAGLGSIESNHGRTAGSTLLEDGRTSKPITGIPLDGRSNTQVIKDTDQGQMDGDREYDRAVGPMQFIPSTWKTWGADGNADGTIDPSNIFDAALAAANYMCSGTRDLSNPADWQSAVLSYNAVQIYLRDVFAKADDYGKRSRGR</sequence>
<dbReference type="PANTHER" id="PTHR30163">
    <property type="entry name" value="MEMBRANE-BOUND LYTIC MUREIN TRANSGLYCOSYLASE B"/>
    <property type="match status" value="1"/>
</dbReference>
<dbReference type="GO" id="GO:0009253">
    <property type="term" value="P:peptidoglycan catabolic process"/>
    <property type="evidence" value="ECO:0007669"/>
    <property type="project" value="TreeGrafter"/>
</dbReference>
<name>A0A8J7GLM1_9ACTN</name>
<dbReference type="InterPro" id="IPR031304">
    <property type="entry name" value="SLT_2"/>
</dbReference>
<proteinExistence type="predicted"/>
<accession>A0A8J7GLM1</accession>